<evidence type="ECO:0000313" key="1">
    <source>
        <dbReference type="EMBL" id="QKJ87966.1"/>
    </source>
</evidence>
<dbReference type="EMBL" id="CP054212">
    <property type="protein sequence ID" value="QKJ87966.1"/>
    <property type="molecule type" value="Genomic_DNA"/>
</dbReference>
<sequence length="99" mass="10576">MRELTLYEVENVSGAGVIDGLGALAGNLVIDVVKLINDVCNTSFGFIPGQLADRIGLSSVHHAIDSFFYGIYKGVIGVAVLLGGDGDRVTYHYEEEWGS</sequence>
<dbReference type="Proteomes" id="UP000505325">
    <property type="component" value="Chromosome"/>
</dbReference>
<name>A0A6M8UAX6_9GAMM</name>
<reference evidence="1 2" key="1">
    <citation type="submission" date="2020-06" db="EMBL/GenBank/DDBJ databases">
        <title>Genome sequence of Paramixta manurensis strain PD-1.</title>
        <authorList>
            <person name="Lee C.W."/>
            <person name="Kim J."/>
        </authorList>
    </citation>
    <scope>NUCLEOTIDE SEQUENCE [LARGE SCALE GENOMIC DNA]</scope>
    <source>
        <strain evidence="1 2">PD-1</strain>
    </source>
</reference>
<accession>A0A6M8UAX6</accession>
<protein>
    <submittedName>
        <fullName evidence="1">Uncharacterized protein</fullName>
    </submittedName>
</protein>
<proteinExistence type="predicted"/>
<gene>
    <name evidence="1" type="ORF">PMPD1_3033</name>
</gene>
<dbReference type="RefSeq" id="WP_173634867.1">
    <property type="nucleotide sequence ID" value="NZ_CP054212.1"/>
</dbReference>
<organism evidence="1 2">
    <name type="scientific">Paramixta manurensis</name>
    <dbReference type="NCBI Taxonomy" id="2740817"/>
    <lineage>
        <taxon>Bacteria</taxon>
        <taxon>Pseudomonadati</taxon>
        <taxon>Pseudomonadota</taxon>
        <taxon>Gammaproteobacteria</taxon>
        <taxon>Enterobacterales</taxon>
        <taxon>Erwiniaceae</taxon>
        <taxon>Paramixta</taxon>
    </lineage>
</organism>
<keyword evidence="2" id="KW-1185">Reference proteome</keyword>
<evidence type="ECO:0000313" key="2">
    <source>
        <dbReference type="Proteomes" id="UP000505325"/>
    </source>
</evidence>
<dbReference type="AlphaFoldDB" id="A0A6M8UAX6"/>
<dbReference type="KEGG" id="pmak:PMPD1_3033"/>